<dbReference type="Gene3D" id="3.90.960.10">
    <property type="entry name" value="YbaK/aminoacyl-tRNA synthetase-associated domain"/>
    <property type="match status" value="1"/>
</dbReference>
<organism evidence="2">
    <name type="scientific">uncultured bacterium</name>
    <name type="common">gcode 4</name>
    <dbReference type="NCBI Taxonomy" id="1234023"/>
    <lineage>
        <taxon>Bacteria</taxon>
        <taxon>environmental samples</taxon>
    </lineage>
</organism>
<reference evidence="2" key="1">
    <citation type="journal article" date="2012" name="Science">
        <title>Fermentation, hydrogen, and sulfur metabolism in multiple uncultivated bacterial phyla.</title>
        <authorList>
            <person name="Wrighton K.C."/>
            <person name="Thomas B.C."/>
            <person name="Sharon I."/>
            <person name="Miller C.S."/>
            <person name="Castelle C.J."/>
            <person name="VerBerkmoes N.C."/>
            <person name="Wilkins M.J."/>
            <person name="Hettich R.L."/>
            <person name="Lipton M.S."/>
            <person name="Williams K.H."/>
            <person name="Long P.E."/>
            <person name="Banfield J.F."/>
        </authorList>
    </citation>
    <scope>NUCLEOTIDE SEQUENCE [LARGE SCALE GENOMIC DNA]</scope>
</reference>
<name>K2FYV9_9BACT</name>
<dbReference type="InterPro" id="IPR007214">
    <property type="entry name" value="YbaK/aa-tRNA-synth-assoc-dom"/>
</dbReference>
<proteinExistence type="predicted"/>
<dbReference type="GO" id="GO:0002161">
    <property type="term" value="F:aminoacyl-tRNA deacylase activity"/>
    <property type="evidence" value="ECO:0007669"/>
    <property type="project" value="InterPro"/>
</dbReference>
<sequence length="170" mass="20782">MKLYENTLKILKDLNIPFDEISHEESHSCEQSREFRYNAWLEWLWSKNIVFHAKWKFYLVTTYWDKQIKARNFKHEWGTKDIRFANGDEIYSCLWAKIGSIPPIWFLNSEIPIFVDSEIFESKFFIFNPWDPKKSIRVTTNDLRSIYDKLKNPIRYFIHTEENFQINQEI</sequence>
<dbReference type="SUPFAM" id="SSF55826">
    <property type="entry name" value="YbaK/ProRS associated domain"/>
    <property type="match status" value="1"/>
</dbReference>
<dbReference type="Pfam" id="PF04073">
    <property type="entry name" value="tRNA_edit"/>
    <property type="match status" value="1"/>
</dbReference>
<gene>
    <name evidence="2" type="ORF">ACD_4C00049G0004</name>
</gene>
<accession>K2FYV9</accession>
<evidence type="ECO:0000313" key="2">
    <source>
        <dbReference type="EMBL" id="EKE27087.1"/>
    </source>
</evidence>
<protein>
    <recommendedName>
        <fullName evidence="1">YbaK/aminoacyl-tRNA synthetase-associated domain-containing protein</fullName>
    </recommendedName>
</protein>
<dbReference type="InterPro" id="IPR036754">
    <property type="entry name" value="YbaK/aa-tRNA-synt-asso_dom_sf"/>
</dbReference>
<dbReference type="AlphaFoldDB" id="K2FYV9"/>
<comment type="caution">
    <text evidence="2">The sequence shown here is derived from an EMBL/GenBank/DDBJ whole genome shotgun (WGS) entry which is preliminary data.</text>
</comment>
<dbReference type="EMBL" id="AMFJ01000565">
    <property type="protein sequence ID" value="EKE27087.1"/>
    <property type="molecule type" value="Genomic_DNA"/>
</dbReference>
<feature type="domain" description="YbaK/aminoacyl-tRNA synthetase-associated" evidence="1">
    <location>
        <begin position="46"/>
        <end position="145"/>
    </location>
</feature>
<evidence type="ECO:0000259" key="1">
    <source>
        <dbReference type="Pfam" id="PF04073"/>
    </source>
</evidence>